<dbReference type="PANTHER" id="PTHR12277:SF81">
    <property type="entry name" value="PROTEIN ABHD13"/>
    <property type="match status" value="1"/>
</dbReference>
<dbReference type="OrthoDB" id="446723at2759"/>
<dbReference type="Proteomes" id="UP000029964">
    <property type="component" value="Unassembled WGS sequence"/>
</dbReference>
<proteinExistence type="predicted"/>
<keyword evidence="3" id="KW-0378">Hydrolase</keyword>
<evidence type="ECO:0000313" key="3">
    <source>
        <dbReference type="EMBL" id="KFH44840.1"/>
    </source>
</evidence>
<dbReference type="InterPro" id="IPR000073">
    <property type="entry name" value="AB_hydrolase_1"/>
</dbReference>
<dbReference type="PANTHER" id="PTHR12277">
    <property type="entry name" value="ALPHA/BETA HYDROLASE DOMAIN-CONTAINING PROTEIN"/>
    <property type="match status" value="1"/>
</dbReference>
<keyword evidence="1" id="KW-1133">Transmembrane helix</keyword>
<comment type="caution">
    <text evidence="3">The sequence shown here is derived from an EMBL/GenBank/DDBJ whole genome shotgun (WGS) entry which is preliminary data.</text>
</comment>
<gene>
    <name evidence="3" type="ORF">ACRE_043020</name>
</gene>
<keyword evidence="1" id="KW-0472">Membrane</keyword>
<dbReference type="InterPro" id="IPR029058">
    <property type="entry name" value="AB_hydrolase_fold"/>
</dbReference>
<dbReference type="HOGENOM" id="CLU_029375_3_0_1"/>
<feature type="transmembrane region" description="Helical" evidence="1">
    <location>
        <begin position="12"/>
        <end position="35"/>
    </location>
</feature>
<feature type="domain" description="AB hydrolase-1" evidence="2">
    <location>
        <begin position="121"/>
        <end position="284"/>
    </location>
</feature>
<dbReference type="Pfam" id="PF12697">
    <property type="entry name" value="Abhydrolase_6"/>
    <property type="match status" value="1"/>
</dbReference>
<accession>A0A086T658</accession>
<reference evidence="4" key="1">
    <citation type="journal article" date="2014" name="Genome Announc.">
        <title>Genome sequence and annotation of Acremonium chrysogenum, producer of the beta-lactam antibiotic cephalosporin C.</title>
        <authorList>
            <person name="Terfehr D."/>
            <person name="Dahlmann T.A."/>
            <person name="Specht T."/>
            <person name="Zadra I."/>
            <person name="Kuernsteiner H."/>
            <person name="Kueck U."/>
        </authorList>
    </citation>
    <scope>NUCLEOTIDE SEQUENCE [LARGE SCALE GENOMIC DNA]</scope>
    <source>
        <strain evidence="4">ATCC 11550 / CBS 779.69 / DSM 880 / IAM 14645 / JCM 23072 / IMI 49137</strain>
    </source>
</reference>
<dbReference type="GO" id="GO:0016787">
    <property type="term" value="F:hydrolase activity"/>
    <property type="evidence" value="ECO:0007669"/>
    <property type="project" value="UniProtKB-KW"/>
</dbReference>
<dbReference type="EMBL" id="JPKY01000041">
    <property type="protein sequence ID" value="KFH44840.1"/>
    <property type="molecule type" value="Genomic_DNA"/>
</dbReference>
<keyword evidence="1" id="KW-0812">Transmembrane</keyword>
<organism evidence="3 4">
    <name type="scientific">Hapsidospora chrysogenum (strain ATCC 11550 / CBS 779.69 / DSM 880 / IAM 14645 / JCM 23072 / IMI 49137)</name>
    <name type="common">Acremonium chrysogenum</name>
    <dbReference type="NCBI Taxonomy" id="857340"/>
    <lineage>
        <taxon>Eukaryota</taxon>
        <taxon>Fungi</taxon>
        <taxon>Dikarya</taxon>
        <taxon>Ascomycota</taxon>
        <taxon>Pezizomycotina</taxon>
        <taxon>Sordariomycetes</taxon>
        <taxon>Hypocreomycetidae</taxon>
        <taxon>Hypocreales</taxon>
        <taxon>Bionectriaceae</taxon>
        <taxon>Hapsidospora</taxon>
    </lineage>
</organism>
<name>A0A086T658_HAPC1</name>
<dbReference type="Gene3D" id="3.40.50.1820">
    <property type="entry name" value="alpha/beta hydrolase"/>
    <property type="match status" value="1"/>
</dbReference>
<dbReference type="SUPFAM" id="SSF53474">
    <property type="entry name" value="alpha/beta-Hydrolases"/>
    <property type="match status" value="1"/>
</dbReference>
<sequence>MAVPLHPALRTSIWVVAAPLALYSVFISLAMIPFFQRQISTLRWTDLNKPEQWGFATNQVTPFGLTTSDGETLYAWHIMPLPLYLENEGSLAKQKPGYADDVTATESFRLLKEDPNSRVVLYFHGAIRPSSYHALTDTSSYHVVAVDYRGYGHSTGVPSEEGVIEDASALVEWATTVAGIPPERLVLLGQSLGTAIVSAVAERYSEKGVEFAGVVLVAGFSDLATMLSEYRIGGLFPVLAPFRAWPFLLKLLRRCVVDKWRSTDRLGGLVRNTRNRLRLSLVHAKDDPDIPWSEDNKLFKAAVSESVGISNDTEFDEWKEERTVHQGADAFVSTWKSEPDIVVRQEVFPYGGHNNIMGYAPVSAAIMRSFDLLGAVSNQTIHTLI</sequence>
<evidence type="ECO:0000259" key="2">
    <source>
        <dbReference type="Pfam" id="PF12697"/>
    </source>
</evidence>
<evidence type="ECO:0000313" key="4">
    <source>
        <dbReference type="Proteomes" id="UP000029964"/>
    </source>
</evidence>
<dbReference type="AlphaFoldDB" id="A0A086T658"/>
<evidence type="ECO:0000256" key="1">
    <source>
        <dbReference type="SAM" id="Phobius"/>
    </source>
</evidence>
<dbReference type="STRING" id="857340.A0A086T658"/>
<keyword evidence="4" id="KW-1185">Reference proteome</keyword>
<protein>
    <submittedName>
        <fullName evidence="3">Abhydrolase domain-containing protein 12B-like protein</fullName>
    </submittedName>
</protein>